<feature type="coiled-coil region" evidence="1">
    <location>
        <begin position="564"/>
        <end position="595"/>
    </location>
</feature>
<gene>
    <name evidence="2" type="ORF">ORQ98_23585</name>
</gene>
<name>A0ABT5UEY7_9GAMM</name>
<dbReference type="EMBL" id="JAPMOU010000047">
    <property type="protein sequence ID" value="MDE1464950.1"/>
    <property type="molecule type" value="Genomic_DNA"/>
</dbReference>
<organism evidence="2 3">
    <name type="scientific">Spartinivicinus poritis</name>
    <dbReference type="NCBI Taxonomy" id="2994640"/>
    <lineage>
        <taxon>Bacteria</taxon>
        <taxon>Pseudomonadati</taxon>
        <taxon>Pseudomonadota</taxon>
        <taxon>Gammaproteobacteria</taxon>
        <taxon>Oceanospirillales</taxon>
        <taxon>Zooshikellaceae</taxon>
        <taxon>Spartinivicinus</taxon>
    </lineage>
</organism>
<dbReference type="Proteomes" id="UP001528823">
    <property type="component" value="Unassembled WGS sequence"/>
</dbReference>
<keyword evidence="3" id="KW-1185">Reference proteome</keyword>
<feature type="coiled-coil region" evidence="1">
    <location>
        <begin position="619"/>
        <end position="660"/>
    </location>
</feature>
<reference evidence="2 3" key="1">
    <citation type="submission" date="2022-11" db="EMBL/GenBank/DDBJ databases">
        <title>Spartinivicinus poritis sp. nov., isolated from scleractinian coral Porites lutea.</title>
        <authorList>
            <person name="Zhang G."/>
            <person name="Cai L."/>
            <person name="Wei Q."/>
        </authorList>
    </citation>
    <scope>NUCLEOTIDE SEQUENCE [LARGE SCALE GENOMIC DNA]</scope>
    <source>
        <strain evidence="2 3">A2-2</strain>
    </source>
</reference>
<evidence type="ECO:0000256" key="1">
    <source>
        <dbReference type="SAM" id="Coils"/>
    </source>
</evidence>
<dbReference type="RefSeq" id="WP_274691260.1">
    <property type="nucleotide sequence ID" value="NZ_JAPMOU010000047.1"/>
</dbReference>
<sequence>MLPITRVVLFKHGVAYYQRDGQVTDNEIIQLSFKQEQMNDVLKSLTTLDFNGGTFGALSYDSEEPVDKRLAEFNIKIPKKGAITSLLDQLKGVKVKLNHDNQAITGSIIGIEELPIANDNNLSVPHLAIYTLTKGIVHYRLSALSEITIEDHSVQEELNSLLDIFAASLNKGQKRLSIYTVGKGERKISITYVVAAPVWKTSYRLVLPDNQSNADNSNDSEKQLTILQGWALIDNTTDEDWRNIKLSLVAGLPISFIHDLYTPRFRQRPEIAVEQAPVTAPPLVERGYQSMLEEPEAMLDLAGADTEVFAAAAAEPIAAGAAPEPISRAKAFEQSINIQTQNQEMGDLFSYDITQPVDVERGRSALVPILQTNMAANKILFFNADIRDINPMSSICLQNTSDLTLEGGPITVFEGDNYVGEAMLGTMKADSEQVIPYSVELGVTVRKKITTSERHYTHATKQKQLIIRHYREEYITEYTIISTLNETATLYLDHPFSYELSEHTDDLIETTDNYWRFHIPLPAKQQTIYQVVEAKRSYDAIQIPNIANQEIQALNQLKLISSEIKQQLEVIANLAAEKTNLAQQHKQQLNQLKKIEKGQDRIRKNIEALGSTPEESQLRQRYVKTLSNEEDQLEKLSQEMNKLDKAVSKKSAEIEQAIEELKFG</sequence>
<protein>
    <recommendedName>
        <fullName evidence="4">DUF4139 domain-containing protein</fullName>
    </recommendedName>
</protein>
<evidence type="ECO:0008006" key="4">
    <source>
        <dbReference type="Google" id="ProtNLM"/>
    </source>
</evidence>
<proteinExistence type="predicted"/>
<accession>A0ABT5UEY7</accession>
<comment type="caution">
    <text evidence="2">The sequence shown here is derived from an EMBL/GenBank/DDBJ whole genome shotgun (WGS) entry which is preliminary data.</text>
</comment>
<evidence type="ECO:0000313" key="2">
    <source>
        <dbReference type="EMBL" id="MDE1464950.1"/>
    </source>
</evidence>
<evidence type="ECO:0000313" key="3">
    <source>
        <dbReference type="Proteomes" id="UP001528823"/>
    </source>
</evidence>
<keyword evidence="1" id="KW-0175">Coiled coil</keyword>